<dbReference type="KEGG" id="cphy:B5808_13330"/>
<feature type="transmembrane region" description="Helical" evidence="6">
    <location>
        <begin position="130"/>
        <end position="158"/>
    </location>
</feature>
<keyword evidence="8" id="KW-1185">Reference proteome</keyword>
<feature type="transmembrane region" description="Helical" evidence="6">
    <location>
        <begin position="97"/>
        <end position="118"/>
    </location>
</feature>
<keyword evidence="3" id="KW-0808">Transferase</keyword>
<reference evidence="7 8" key="1">
    <citation type="submission" date="2017-04" db="EMBL/GenBank/DDBJ databases">
        <authorList>
            <person name="Afonso C.L."/>
            <person name="Miller P.J."/>
            <person name="Scott M.A."/>
            <person name="Spackman E."/>
            <person name="Goraichik I."/>
            <person name="Dimitrov K.M."/>
            <person name="Suarez D.L."/>
            <person name="Swayne D.E."/>
        </authorList>
    </citation>
    <scope>NUCLEOTIDE SEQUENCE [LARGE SCALE GENOMIC DNA]</scope>
    <source>
        <strain evidence="8">XA(T)</strain>
    </source>
</reference>
<keyword evidence="5" id="KW-0902">Two-component regulatory system</keyword>
<dbReference type="GO" id="GO:0004673">
    <property type="term" value="F:protein histidine kinase activity"/>
    <property type="evidence" value="ECO:0007669"/>
    <property type="project" value="UniProtKB-EC"/>
</dbReference>
<dbReference type="Gene3D" id="3.30.565.10">
    <property type="entry name" value="Histidine kinase-like ATPase, C-terminal domain"/>
    <property type="match status" value="1"/>
</dbReference>
<keyword evidence="6" id="KW-0472">Membrane</keyword>
<evidence type="ECO:0000256" key="2">
    <source>
        <dbReference type="ARBA" id="ARBA00012438"/>
    </source>
</evidence>
<keyword evidence="4" id="KW-0418">Kinase</keyword>
<accession>A0A1X9LLN4</accession>
<feature type="transmembrane region" description="Helical" evidence="6">
    <location>
        <begin position="69"/>
        <end position="90"/>
    </location>
</feature>
<evidence type="ECO:0000256" key="3">
    <source>
        <dbReference type="ARBA" id="ARBA00022679"/>
    </source>
</evidence>
<protein>
    <recommendedName>
        <fullName evidence="2">histidine kinase</fullName>
        <ecNumber evidence="2">2.7.13.3</ecNumber>
    </recommendedName>
</protein>
<evidence type="ECO:0000256" key="5">
    <source>
        <dbReference type="ARBA" id="ARBA00023012"/>
    </source>
</evidence>
<evidence type="ECO:0000313" key="8">
    <source>
        <dbReference type="Proteomes" id="UP000192775"/>
    </source>
</evidence>
<dbReference type="Proteomes" id="UP000192775">
    <property type="component" value="Chromosome"/>
</dbReference>
<dbReference type="EC" id="2.7.13.3" evidence="2"/>
<evidence type="ECO:0000256" key="4">
    <source>
        <dbReference type="ARBA" id="ARBA00022777"/>
    </source>
</evidence>
<organism evidence="7 8">
    <name type="scientific">Cnuibacter physcomitrellae</name>
    <dbReference type="NCBI Taxonomy" id="1619308"/>
    <lineage>
        <taxon>Bacteria</taxon>
        <taxon>Bacillati</taxon>
        <taxon>Actinomycetota</taxon>
        <taxon>Actinomycetes</taxon>
        <taxon>Micrococcales</taxon>
        <taxon>Microbacteriaceae</taxon>
        <taxon>Cnuibacter</taxon>
    </lineage>
</organism>
<dbReference type="CDD" id="cd16917">
    <property type="entry name" value="HATPase_UhpB-NarQ-NarX-like"/>
    <property type="match status" value="1"/>
</dbReference>
<keyword evidence="6" id="KW-1133">Transmembrane helix</keyword>
<evidence type="ECO:0000256" key="1">
    <source>
        <dbReference type="ARBA" id="ARBA00000085"/>
    </source>
</evidence>
<dbReference type="PANTHER" id="PTHR24421">
    <property type="entry name" value="NITRATE/NITRITE SENSOR PROTEIN NARX-RELATED"/>
    <property type="match status" value="1"/>
</dbReference>
<dbReference type="InterPro" id="IPR036890">
    <property type="entry name" value="HATPase_C_sf"/>
</dbReference>
<dbReference type="GO" id="GO:0000160">
    <property type="term" value="P:phosphorelay signal transduction system"/>
    <property type="evidence" value="ECO:0007669"/>
    <property type="project" value="UniProtKB-KW"/>
</dbReference>
<gene>
    <name evidence="7" type="ORF">B5808_13330</name>
</gene>
<dbReference type="AlphaFoldDB" id="A0A1X9LLN4"/>
<dbReference type="PANTHER" id="PTHR24421:SF10">
    <property type="entry name" value="NITRATE_NITRITE SENSOR PROTEIN NARQ"/>
    <property type="match status" value="1"/>
</dbReference>
<dbReference type="InterPro" id="IPR050482">
    <property type="entry name" value="Sensor_HK_TwoCompSys"/>
</dbReference>
<evidence type="ECO:0000313" key="7">
    <source>
        <dbReference type="EMBL" id="ARJ06093.1"/>
    </source>
</evidence>
<comment type="catalytic activity">
    <reaction evidence="1">
        <text>ATP + protein L-histidine = ADP + protein N-phospho-L-histidine.</text>
        <dbReference type="EC" id="2.7.13.3"/>
    </reaction>
</comment>
<name>A0A1X9LLN4_9MICO</name>
<keyword evidence="6" id="KW-0812">Transmembrane</keyword>
<proteinExistence type="predicted"/>
<evidence type="ECO:0000256" key="6">
    <source>
        <dbReference type="SAM" id="Phobius"/>
    </source>
</evidence>
<dbReference type="SUPFAM" id="SSF55874">
    <property type="entry name" value="ATPase domain of HSP90 chaperone/DNA topoisomerase II/histidine kinase"/>
    <property type="match status" value="1"/>
</dbReference>
<feature type="transmembrane region" description="Helical" evidence="6">
    <location>
        <begin position="27"/>
        <end position="49"/>
    </location>
</feature>
<sequence>MTVHAFAWTSGVRRAWADRDSRQDARVMLTVTATIGLLFAVATSVQSVLAMGVYSATLRGVPSAPVAELLVRGLINVTTVGLMLALVATLRPERRSLPIAVLQSVLIVVGCALVRALVQLATGVYADRTAWVAFAEIVTTSAACLVTMLIGFAMVGVWRRLRAGERERVQSQLETVLAYRELQEEELRVRREVAQGIHGSVQSVFVMLEAELDDVATRVEPSEAARIRRASGTVRDLRERELRSLSGVLYPVDLDRGLDPALTALVMRLPAHIAVETRFHDSARALDARATLPPSTRLLLVRTAEEALSNALRHGGASSVTVDLEFETPTRARLVVDDDGSGPAAEASWSGLDRLRRHLDLLGGSLVLTRSTGLGGATLTAVVPVDVEPATAP</sequence>
<dbReference type="RefSeq" id="WP_085020231.1">
    <property type="nucleotide sequence ID" value="NZ_BMHD01000001.1"/>
</dbReference>
<dbReference type="EMBL" id="CP020715">
    <property type="protein sequence ID" value="ARJ06093.1"/>
    <property type="molecule type" value="Genomic_DNA"/>
</dbReference>
<dbReference type="STRING" id="1619308.B5808_13330"/>